<name>A0ACC1HD87_9FUNG</name>
<keyword evidence="2" id="KW-1185">Reference proteome</keyword>
<accession>A0ACC1HD87</accession>
<feature type="non-terminal residue" evidence="1">
    <location>
        <position position="146"/>
    </location>
</feature>
<sequence>MSPKAPIVFVQYIMGLAVVEAVRSRPGYEDIPLRLKWPNDIYADASLLAAESSAITDRIDTSSSPLGSFVKIGGVLVTSSFENNQFTLLIGTGVNTNNAMPTTSINQLITAYSKQHGRYLEPISMEDMLASILQSFENFYRRFLLS</sequence>
<reference evidence="1" key="1">
    <citation type="submission" date="2022-06" db="EMBL/GenBank/DDBJ databases">
        <title>Phylogenomic reconstructions and comparative analyses of Kickxellomycotina fungi.</title>
        <authorList>
            <person name="Reynolds N.K."/>
            <person name="Stajich J.E."/>
            <person name="Barry K."/>
            <person name="Grigoriev I.V."/>
            <person name="Crous P."/>
            <person name="Smith M.E."/>
        </authorList>
    </citation>
    <scope>NUCLEOTIDE SEQUENCE</scope>
    <source>
        <strain evidence="1">RSA 2271</strain>
    </source>
</reference>
<gene>
    <name evidence="1" type="primary">BPL1_1</name>
    <name evidence="1" type="ORF">EV182_004762</name>
</gene>
<dbReference type="EMBL" id="JAMZIH010006680">
    <property type="protein sequence ID" value="KAJ1673683.1"/>
    <property type="molecule type" value="Genomic_DNA"/>
</dbReference>
<proteinExistence type="predicted"/>
<evidence type="ECO:0000313" key="2">
    <source>
        <dbReference type="Proteomes" id="UP001145114"/>
    </source>
</evidence>
<comment type="caution">
    <text evidence="1">The sequence shown here is derived from an EMBL/GenBank/DDBJ whole genome shotgun (WGS) entry which is preliminary data.</text>
</comment>
<evidence type="ECO:0000313" key="1">
    <source>
        <dbReference type="EMBL" id="KAJ1673683.1"/>
    </source>
</evidence>
<dbReference type="Proteomes" id="UP001145114">
    <property type="component" value="Unassembled WGS sequence"/>
</dbReference>
<organism evidence="1 2">
    <name type="scientific">Spiromyces aspiralis</name>
    <dbReference type="NCBI Taxonomy" id="68401"/>
    <lineage>
        <taxon>Eukaryota</taxon>
        <taxon>Fungi</taxon>
        <taxon>Fungi incertae sedis</taxon>
        <taxon>Zoopagomycota</taxon>
        <taxon>Kickxellomycotina</taxon>
        <taxon>Kickxellomycetes</taxon>
        <taxon>Kickxellales</taxon>
        <taxon>Kickxellaceae</taxon>
        <taxon>Spiromyces</taxon>
    </lineage>
</organism>
<protein>
    <submittedName>
        <fullName evidence="1">Biotin holocarboxylase synthetase</fullName>
    </submittedName>
</protein>